<evidence type="ECO:0000313" key="2">
    <source>
        <dbReference type="Proteomes" id="UP000326582"/>
    </source>
</evidence>
<name>A0ACD0WS34_CLALS</name>
<accession>A0ACD0WS34</accession>
<evidence type="ECO:0000313" key="1">
    <source>
        <dbReference type="EMBL" id="QFZ30156.1"/>
    </source>
</evidence>
<organism evidence="1 2">
    <name type="scientific">Clavispora lusitaniae</name>
    <name type="common">Candida lusitaniae</name>
    <dbReference type="NCBI Taxonomy" id="36911"/>
    <lineage>
        <taxon>Eukaryota</taxon>
        <taxon>Fungi</taxon>
        <taxon>Dikarya</taxon>
        <taxon>Ascomycota</taxon>
        <taxon>Saccharomycotina</taxon>
        <taxon>Pichiomycetes</taxon>
        <taxon>Metschnikowiaceae</taxon>
        <taxon>Clavispora</taxon>
    </lineage>
</organism>
<reference evidence="2" key="1">
    <citation type="journal article" date="2019" name="MBio">
        <title>Comparative genomics for the elucidation of multidrug resistance (MDR) in Candida lusitaniae.</title>
        <authorList>
            <person name="Kannan A."/>
            <person name="Asner S.A."/>
            <person name="Trachsel E."/>
            <person name="Kelly S."/>
            <person name="Parker J."/>
            <person name="Sanglard D."/>
        </authorList>
    </citation>
    <scope>NUCLEOTIDE SEQUENCE [LARGE SCALE GENOMIC DNA]</scope>
    <source>
        <strain evidence="2">P1</strain>
    </source>
</reference>
<dbReference type="EMBL" id="CP038490">
    <property type="protein sequence ID" value="QFZ30156.1"/>
    <property type="molecule type" value="Genomic_DNA"/>
</dbReference>
<protein>
    <submittedName>
        <fullName evidence="1">Uncharacterized protein</fullName>
    </submittedName>
</protein>
<keyword evidence="2" id="KW-1185">Reference proteome</keyword>
<sequence>MGYSFRSYHQGTTWDGGGVISCIWPVSGVFLWSMACVQARGSCVEQFRKSGGLHAVARRSAAYLHSLLSSARAWNRSEKPVSRSFFRYCFHHVKTRQCGPIAGRIRLGQLVSLGPRICLRTTCLHPHLRHIHSGTTGGRTNAFSCATRLSINV</sequence>
<gene>
    <name evidence="1" type="ORF">EJF14_70230</name>
</gene>
<dbReference type="Proteomes" id="UP000326582">
    <property type="component" value="Chromosome 7"/>
</dbReference>
<proteinExistence type="predicted"/>